<evidence type="ECO:0000256" key="3">
    <source>
        <dbReference type="ARBA" id="ARBA00022801"/>
    </source>
</evidence>
<comment type="cofactor">
    <cofactor evidence="1">
        <name>Mg(2+)</name>
        <dbReference type="ChEBI" id="CHEBI:18420"/>
    </cofactor>
</comment>
<evidence type="ECO:0000256" key="2">
    <source>
        <dbReference type="ARBA" id="ARBA00022723"/>
    </source>
</evidence>
<accession>A0A644YLF8</accession>
<evidence type="ECO:0000256" key="4">
    <source>
        <dbReference type="ARBA" id="ARBA00022842"/>
    </source>
</evidence>
<reference evidence="5" key="1">
    <citation type="submission" date="2019-08" db="EMBL/GenBank/DDBJ databases">
        <authorList>
            <person name="Kucharzyk K."/>
            <person name="Murdoch R.W."/>
            <person name="Higgins S."/>
            <person name="Loffler F."/>
        </authorList>
    </citation>
    <scope>NUCLEOTIDE SEQUENCE</scope>
</reference>
<proteinExistence type="predicted"/>
<dbReference type="AlphaFoldDB" id="A0A644YLF8"/>
<dbReference type="NCBIfam" id="TIGR01509">
    <property type="entry name" value="HAD-SF-IA-v3"/>
    <property type="match status" value="1"/>
</dbReference>
<dbReference type="InterPro" id="IPR023214">
    <property type="entry name" value="HAD_sf"/>
</dbReference>
<keyword evidence="3 5" id="KW-0378">Hydrolase</keyword>
<dbReference type="NCBIfam" id="TIGR01549">
    <property type="entry name" value="HAD-SF-IA-v1"/>
    <property type="match status" value="1"/>
</dbReference>
<dbReference type="GO" id="GO:0008967">
    <property type="term" value="F:phosphoglycolate phosphatase activity"/>
    <property type="evidence" value="ECO:0007669"/>
    <property type="project" value="UniProtKB-EC"/>
</dbReference>
<name>A0A644YLF8_9ZZZZ</name>
<dbReference type="PANTHER" id="PTHR46470:SF2">
    <property type="entry name" value="GLYCERALDEHYDE 3-PHOSPHATE PHOSPHATASE"/>
    <property type="match status" value="1"/>
</dbReference>
<gene>
    <name evidence="5" type="primary">gph_39</name>
    <name evidence="5" type="ORF">SDC9_75239</name>
</gene>
<keyword evidence="2" id="KW-0479">Metal-binding</keyword>
<dbReference type="InterPro" id="IPR036412">
    <property type="entry name" value="HAD-like_sf"/>
</dbReference>
<dbReference type="PANTHER" id="PTHR46470">
    <property type="entry name" value="N-ACYLNEURAMINATE-9-PHOSPHATASE"/>
    <property type="match status" value="1"/>
</dbReference>
<dbReference type="Gene3D" id="1.20.120.710">
    <property type="entry name" value="Haloacid dehalogenase hydrolase-like domain"/>
    <property type="match status" value="1"/>
</dbReference>
<dbReference type="EC" id="3.1.3.18" evidence="5"/>
<dbReference type="SFLD" id="SFLDS00003">
    <property type="entry name" value="Haloacid_Dehalogenase"/>
    <property type="match status" value="1"/>
</dbReference>
<dbReference type="InterPro" id="IPR006439">
    <property type="entry name" value="HAD-SF_hydro_IA"/>
</dbReference>
<dbReference type="GO" id="GO:0046872">
    <property type="term" value="F:metal ion binding"/>
    <property type="evidence" value="ECO:0007669"/>
    <property type="project" value="UniProtKB-KW"/>
</dbReference>
<dbReference type="GO" id="GO:0044281">
    <property type="term" value="P:small molecule metabolic process"/>
    <property type="evidence" value="ECO:0007669"/>
    <property type="project" value="UniProtKB-ARBA"/>
</dbReference>
<organism evidence="5">
    <name type="scientific">bioreactor metagenome</name>
    <dbReference type="NCBI Taxonomy" id="1076179"/>
    <lineage>
        <taxon>unclassified sequences</taxon>
        <taxon>metagenomes</taxon>
        <taxon>ecological metagenomes</taxon>
    </lineage>
</organism>
<dbReference type="EMBL" id="VSSQ01005327">
    <property type="protein sequence ID" value="MPM28711.1"/>
    <property type="molecule type" value="Genomic_DNA"/>
</dbReference>
<dbReference type="PRINTS" id="PR00413">
    <property type="entry name" value="HADHALOGNASE"/>
</dbReference>
<keyword evidence="4" id="KW-0460">Magnesium</keyword>
<evidence type="ECO:0000256" key="1">
    <source>
        <dbReference type="ARBA" id="ARBA00001946"/>
    </source>
</evidence>
<sequence length="241" mass="27482">MIDTIFFDIGNTLRVVVKDKAFSDAAEQEMMRLVGATETHDAFFAKINERWDKYRKAAKNGHLDASEMELWSQHLLPDYPIDLVCAVAGKLTRLWRDHDGRRVARPDVKDTLVELDRRGYTMGIIANTITETEIPDWMVEDGIARYFKTVILSSKVRLRKPDPEIYRLACRAIGKPPEQCAYIGDNPVRDVQGTREAGFALMVRIDEPDTLAKEPQELKDNADYTITEISELLNIFPPLNA</sequence>
<dbReference type="SFLD" id="SFLDG01129">
    <property type="entry name" value="C1.5:_HAD__Beta-PGM__Phosphata"/>
    <property type="match status" value="1"/>
</dbReference>
<dbReference type="Gene3D" id="3.40.50.1000">
    <property type="entry name" value="HAD superfamily/HAD-like"/>
    <property type="match status" value="1"/>
</dbReference>
<dbReference type="Pfam" id="PF00702">
    <property type="entry name" value="Hydrolase"/>
    <property type="match status" value="1"/>
</dbReference>
<protein>
    <submittedName>
        <fullName evidence="5">Phosphoglycolate phosphatase</fullName>
        <ecNumber evidence="5">3.1.3.18</ecNumber>
    </submittedName>
</protein>
<dbReference type="InterPro" id="IPR051400">
    <property type="entry name" value="HAD-like_hydrolase"/>
</dbReference>
<dbReference type="SUPFAM" id="SSF56784">
    <property type="entry name" value="HAD-like"/>
    <property type="match status" value="1"/>
</dbReference>
<evidence type="ECO:0000313" key="5">
    <source>
        <dbReference type="EMBL" id="MPM28711.1"/>
    </source>
</evidence>
<comment type="caution">
    <text evidence="5">The sequence shown here is derived from an EMBL/GenBank/DDBJ whole genome shotgun (WGS) entry which is preliminary data.</text>
</comment>